<dbReference type="Gene3D" id="2.30.130.30">
    <property type="entry name" value="Hypothetical protein"/>
    <property type="match status" value="1"/>
</dbReference>
<sequence length="85" mass="10235">MATVKKKSWPQSFKLIKSGKKRFDLRVPFKVKEGDTLVFEEWDPKKKKYTGRSIRKKARFIYKFKLNSFGQKKELEKKGLYVIQF</sequence>
<dbReference type="EMBL" id="MFVK01000032">
    <property type="protein sequence ID" value="OGI98618.1"/>
    <property type="molecule type" value="Genomic_DNA"/>
</dbReference>
<dbReference type="InterPro" id="IPR039440">
    <property type="entry name" value="DUF3850"/>
</dbReference>
<evidence type="ECO:0000313" key="3">
    <source>
        <dbReference type="Proteomes" id="UP000176479"/>
    </source>
</evidence>
<dbReference type="Pfam" id="PF12961">
    <property type="entry name" value="DUF3850"/>
    <property type="match status" value="1"/>
</dbReference>
<dbReference type="Proteomes" id="UP000176479">
    <property type="component" value="Unassembled WGS sequence"/>
</dbReference>
<evidence type="ECO:0000259" key="1">
    <source>
        <dbReference type="Pfam" id="PF12961"/>
    </source>
</evidence>
<comment type="caution">
    <text evidence="2">The sequence shown here is derived from an EMBL/GenBank/DDBJ whole genome shotgun (WGS) entry which is preliminary data.</text>
</comment>
<dbReference type="AlphaFoldDB" id="A0A1F6XX61"/>
<gene>
    <name evidence="2" type="ORF">A3H53_01215</name>
</gene>
<organism evidence="2 3">
    <name type="scientific">Candidatus Nomurabacteria bacterium RIFCSPLOWO2_02_FULL_40_10</name>
    <dbReference type="NCBI Taxonomy" id="1801786"/>
    <lineage>
        <taxon>Bacteria</taxon>
        <taxon>Candidatus Nomuraibacteriota</taxon>
    </lineage>
</organism>
<evidence type="ECO:0000313" key="2">
    <source>
        <dbReference type="EMBL" id="OGI98618.1"/>
    </source>
</evidence>
<reference evidence="2 3" key="1">
    <citation type="journal article" date="2016" name="Nat. Commun.">
        <title>Thousands of microbial genomes shed light on interconnected biogeochemical processes in an aquifer system.</title>
        <authorList>
            <person name="Anantharaman K."/>
            <person name="Brown C.T."/>
            <person name="Hug L.A."/>
            <person name="Sharon I."/>
            <person name="Castelle C.J."/>
            <person name="Probst A.J."/>
            <person name="Thomas B.C."/>
            <person name="Singh A."/>
            <person name="Wilkins M.J."/>
            <person name="Karaoz U."/>
            <person name="Brodie E.L."/>
            <person name="Williams K.H."/>
            <person name="Hubbard S.S."/>
            <person name="Banfield J.F."/>
        </authorList>
    </citation>
    <scope>NUCLEOTIDE SEQUENCE [LARGE SCALE GENOMIC DNA]</scope>
</reference>
<protein>
    <recommendedName>
        <fullName evidence="1">DUF3850 domain-containing protein</fullName>
    </recommendedName>
</protein>
<feature type="domain" description="DUF3850" evidence="1">
    <location>
        <begin position="7"/>
        <end position="71"/>
    </location>
</feature>
<accession>A0A1F6XX61</accession>
<proteinExistence type="predicted"/>
<name>A0A1F6XX61_9BACT</name>